<dbReference type="InterPro" id="IPR036188">
    <property type="entry name" value="FAD/NAD-bd_sf"/>
</dbReference>
<evidence type="ECO:0000256" key="3">
    <source>
        <dbReference type="ARBA" id="ARBA00005096"/>
    </source>
</evidence>
<dbReference type="AlphaFoldDB" id="A0A917IF69"/>
<dbReference type="GO" id="GO:0016491">
    <property type="term" value="F:oxidoreductase activity"/>
    <property type="evidence" value="ECO:0007669"/>
    <property type="project" value="UniProtKB-KW"/>
</dbReference>
<dbReference type="Pfam" id="PF07992">
    <property type="entry name" value="Pyr_redox_2"/>
    <property type="match status" value="1"/>
</dbReference>
<keyword evidence="13" id="KW-1185">Reference proteome</keyword>
<comment type="cofactor">
    <cofactor evidence="1">
        <name>siroheme</name>
        <dbReference type="ChEBI" id="CHEBI:60052"/>
    </cofactor>
</comment>
<evidence type="ECO:0000256" key="1">
    <source>
        <dbReference type="ARBA" id="ARBA00001929"/>
    </source>
</evidence>
<keyword evidence="7" id="KW-0560">Oxidoreductase</keyword>
<gene>
    <name evidence="12" type="primary">nasC</name>
    <name evidence="12" type="ORF">GCM10010921_10820</name>
</gene>
<keyword evidence="8" id="KW-0408">Iron</keyword>
<evidence type="ECO:0000256" key="8">
    <source>
        <dbReference type="ARBA" id="ARBA00023004"/>
    </source>
</evidence>
<dbReference type="InterPro" id="IPR007419">
    <property type="entry name" value="BFD-like_2Fe2S-bd_dom"/>
</dbReference>
<protein>
    <submittedName>
        <fullName evidence="12">FAD/NAD(P)-binding oxidoreductase</fullName>
    </submittedName>
</protein>
<dbReference type="SUPFAM" id="SSF51905">
    <property type="entry name" value="FAD/NAD(P)-binding domain"/>
    <property type="match status" value="2"/>
</dbReference>
<dbReference type="Proteomes" id="UP000657592">
    <property type="component" value="Unassembled WGS sequence"/>
</dbReference>
<dbReference type="GO" id="GO:0046872">
    <property type="term" value="F:metal ion binding"/>
    <property type="evidence" value="ECO:0007669"/>
    <property type="project" value="UniProtKB-KW"/>
</dbReference>
<comment type="cofactor">
    <cofactor evidence="2">
        <name>[4Fe-4S] cluster</name>
        <dbReference type="ChEBI" id="CHEBI:49883"/>
    </cofactor>
</comment>
<dbReference type="InterPro" id="IPR041854">
    <property type="entry name" value="BFD-like_2Fe2S-bd_dom_sf"/>
</dbReference>
<evidence type="ECO:0000256" key="7">
    <source>
        <dbReference type="ARBA" id="ARBA00023002"/>
    </source>
</evidence>
<feature type="domain" description="FAD/NAD(P)-binding" evidence="11">
    <location>
        <begin position="12"/>
        <end position="318"/>
    </location>
</feature>
<dbReference type="Gene3D" id="3.50.50.60">
    <property type="entry name" value="FAD/NAD(P)-binding domain"/>
    <property type="match status" value="2"/>
</dbReference>
<reference evidence="12" key="1">
    <citation type="journal article" date="2014" name="Int. J. Syst. Evol. Microbiol.">
        <title>Complete genome sequence of Corynebacterium casei LMG S-19264T (=DSM 44701T), isolated from a smear-ripened cheese.</title>
        <authorList>
            <consortium name="US DOE Joint Genome Institute (JGI-PGF)"/>
            <person name="Walter F."/>
            <person name="Albersmeier A."/>
            <person name="Kalinowski J."/>
            <person name="Ruckert C."/>
        </authorList>
    </citation>
    <scope>NUCLEOTIDE SEQUENCE</scope>
    <source>
        <strain evidence="12">CGMCC 1.15794</strain>
    </source>
</reference>
<proteinExistence type="inferred from homology"/>
<evidence type="ECO:0000256" key="6">
    <source>
        <dbReference type="ARBA" id="ARBA00022723"/>
    </source>
</evidence>
<dbReference type="PANTHER" id="PTHR43809:SF1">
    <property type="entry name" value="NITRITE REDUCTASE (NADH) LARGE SUBUNIT"/>
    <property type="match status" value="1"/>
</dbReference>
<sequence>MAMPVARATPPRVVLIGLGPVGLRFAEELLPAISAGRLTLTIIGAESEAPYNRVLVAEYAVGDLDRDELTIGDVAELRAAGAEVMVGARAASIDRSTREVTLDDGRRIAYDRLVLATGARATVPALDGLERLGADTSGLDDALTSGVCVLRSTEDAERLRARIAPGARIVVLGAGVLGIELALLLARTGASVRLAHFGPAPMPRQLDRGAAAVLTAALASAGVEVVPHTRAEAVIARQSADGVRTFRALVTSDGRRIDGDLLVLSCGVRARTELAESAGLRVGAGVLVDARLASWSDERIHAIGDCAQVADRAPDAPDAGSGGPSGLIGPGWRQAEWLARALREELDGVAPGAFVDEAPGVVALKAEQVDLVAAGEVSADPFAPVPAGEKAPGVAVWADPQHGAYVKMVTTDGALTGFVAVGLPRTAAELSVLYARRGELPADRSLLLRLDAAEEQVPRPTGRDATVCVCNGITAGAIEDAIGDGCASVADVGRCTRAGTGCGGCRARIAELLGAREAAAA</sequence>
<evidence type="ECO:0000256" key="5">
    <source>
        <dbReference type="ARBA" id="ARBA00022617"/>
    </source>
</evidence>
<dbReference type="InterPro" id="IPR023753">
    <property type="entry name" value="FAD/NAD-binding_dom"/>
</dbReference>
<dbReference type="InterPro" id="IPR052034">
    <property type="entry name" value="NasD-like"/>
</dbReference>
<dbReference type="PRINTS" id="PR00411">
    <property type="entry name" value="PNDRDTASEI"/>
</dbReference>
<dbReference type="Gene3D" id="1.10.10.1100">
    <property type="entry name" value="BFD-like [2Fe-2S]-binding domain"/>
    <property type="match status" value="1"/>
</dbReference>
<comment type="caution">
    <text evidence="12">The sequence shown here is derived from an EMBL/GenBank/DDBJ whole genome shotgun (WGS) entry which is preliminary data.</text>
</comment>
<dbReference type="PANTHER" id="PTHR43809">
    <property type="entry name" value="NITRITE REDUCTASE (NADH) LARGE SUBUNIT"/>
    <property type="match status" value="1"/>
</dbReference>
<keyword evidence="9" id="KW-0411">Iron-sulfur</keyword>
<evidence type="ECO:0000259" key="11">
    <source>
        <dbReference type="Pfam" id="PF07992"/>
    </source>
</evidence>
<feature type="domain" description="BFD-like [2Fe-2S]-binding" evidence="10">
    <location>
        <begin position="467"/>
        <end position="513"/>
    </location>
</feature>
<evidence type="ECO:0000313" key="13">
    <source>
        <dbReference type="Proteomes" id="UP000657592"/>
    </source>
</evidence>
<comment type="pathway">
    <text evidence="3">Nitrogen metabolism; nitrate reduction (assimilation).</text>
</comment>
<evidence type="ECO:0000256" key="9">
    <source>
        <dbReference type="ARBA" id="ARBA00023014"/>
    </source>
</evidence>
<evidence type="ECO:0000256" key="4">
    <source>
        <dbReference type="ARBA" id="ARBA00010429"/>
    </source>
</evidence>
<evidence type="ECO:0000259" key="10">
    <source>
        <dbReference type="Pfam" id="PF04324"/>
    </source>
</evidence>
<comment type="similarity">
    <text evidence="4">Belongs to the nitrite and sulfite reductase 4Fe-4S domain family.</text>
</comment>
<evidence type="ECO:0000256" key="2">
    <source>
        <dbReference type="ARBA" id="ARBA00001966"/>
    </source>
</evidence>
<keyword evidence="6" id="KW-0479">Metal-binding</keyword>
<accession>A0A917IF69</accession>
<reference evidence="12" key="2">
    <citation type="submission" date="2020-09" db="EMBL/GenBank/DDBJ databases">
        <authorList>
            <person name="Sun Q."/>
            <person name="Zhou Y."/>
        </authorList>
    </citation>
    <scope>NUCLEOTIDE SEQUENCE</scope>
    <source>
        <strain evidence="12">CGMCC 1.15794</strain>
    </source>
</reference>
<dbReference type="Pfam" id="PF04324">
    <property type="entry name" value="Fer2_BFD"/>
    <property type="match status" value="1"/>
</dbReference>
<dbReference type="PRINTS" id="PR00368">
    <property type="entry name" value="FADPNR"/>
</dbReference>
<evidence type="ECO:0000313" key="12">
    <source>
        <dbReference type="EMBL" id="GGH39530.1"/>
    </source>
</evidence>
<dbReference type="EMBL" id="BMJY01000003">
    <property type="protein sequence ID" value="GGH39530.1"/>
    <property type="molecule type" value="Genomic_DNA"/>
</dbReference>
<name>A0A917IF69_9MICO</name>
<keyword evidence="5" id="KW-0349">Heme</keyword>
<organism evidence="12 13">
    <name type="scientific">Microbacterium album</name>
    <dbReference type="NCBI Taxonomy" id="2053191"/>
    <lineage>
        <taxon>Bacteria</taxon>
        <taxon>Bacillati</taxon>
        <taxon>Actinomycetota</taxon>
        <taxon>Actinomycetes</taxon>
        <taxon>Micrococcales</taxon>
        <taxon>Microbacteriaceae</taxon>
        <taxon>Microbacterium</taxon>
    </lineage>
</organism>
<dbReference type="GO" id="GO:0051536">
    <property type="term" value="F:iron-sulfur cluster binding"/>
    <property type="evidence" value="ECO:0007669"/>
    <property type="project" value="UniProtKB-KW"/>
</dbReference>